<keyword evidence="3" id="KW-1185">Reference proteome</keyword>
<keyword evidence="1" id="KW-1133">Transmembrane helix</keyword>
<accession>A0A2P7YHL7</accession>
<keyword evidence="1" id="KW-0472">Membrane</keyword>
<comment type="caution">
    <text evidence="2">The sequence shown here is derived from an EMBL/GenBank/DDBJ whole genome shotgun (WGS) entry which is preliminary data.</text>
</comment>
<organism evidence="2 3">
    <name type="scientific">Candidozyma pseudohaemuli</name>
    <dbReference type="NCBI Taxonomy" id="418784"/>
    <lineage>
        <taxon>Eukaryota</taxon>
        <taxon>Fungi</taxon>
        <taxon>Dikarya</taxon>
        <taxon>Ascomycota</taxon>
        <taxon>Saccharomycotina</taxon>
        <taxon>Pichiomycetes</taxon>
        <taxon>Metschnikowiaceae</taxon>
        <taxon>Candidozyma</taxon>
    </lineage>
</organism>
<dbReference type="VEuPathDB" id="FungiDB:C7M61_004487"/>
<dbReference type="AlphaFoldDB" id="A0A2P7YHL7"/>
<reference evidence="2 3" key="1">
    <citation type="submission" date="2018-03" db="EMBL/GenBank/DDBJ databases">
        <title>Candida pseudohaemulonii genome assembly and annotation.</title>
        <authorList>
            <person name="Munoz J.F."/>
            <person name="Gade L.G."/>
            <person name="Chow N.A."/>
            <person name="Litvintseva A.P."/>
            <person name="Loparev V.N."/>
            <person name="Cuomo C.A."/>
        </authorList>
    </citation>
    <scope>NUCLEOTIDE SEQUENCE [LARGE SCALE GENOMIC DNA]</scope>
    <source>
        <strain evidence="2 3">B12108</strain>
    </source>
</reference>
<protein>
    <submittedName>
        <fullName evidence="2">Uncharacterized protein</fullName>
    </submittedName>
</protein>
<evidence type="ECO:0000313" key="3">
    <source>
        <dbReference type="Proteomes" id="UP000241107"/>
    </source>
</evidence>
<keyword evidence="1" id="KW-0812">Transmembrane</keyword>
<evidence type="ECO:0000313" key="2">
    <source>
        <dbReference type="EMBL" id="PSK35451.1"/>
    </source>
</evidence>
<dbReference type="GeneID" id="36567874"/>
<feature type="transmembrane region" description="Helical" evidence="1">
    <location>
        <begin position="249"/>
        <end position="269"/>
    </location>
</feature>
<dbReference type="Proteomes" id="UP000241107">
    <property type="component" value="Unassembled WGS sequence"/>
</dbReference>
<sequence length="323" mass="36048">MTREFLHFIQKNLNEIVEGAIEEVLCSDPSNYVSHTVDTFNVDMTLWHVTALELQNVPLVEGTNYIRTAREMEGILVLGSGPDMNDVSVELKEISSCKVPFKSGFGHQKDVRSQVLQDKTFEGLLDCSRFQETDGKLVHDLQKRFINCRLPELGPTFYSDSMSRTYELHFAVTVGCAAQKCSTTLKASIEINIAIKDDINKIDSTKKPKQRTGDTFHVVSLPKSSSTMHDLKRIVEQRLGRIGVDFSAYHTYSCALNGAIFTLLVVNLLGKNKGALFKSDLKEKKDELIKGLPFALMFDARINNFGNASVRCEGANMTIEGAL</sequence>
<evidence type="ECO:0000256" key="1">
    <source>
        <dbReference type="SAM" id="Phobius"/>
    </source>
</evidence>
<dbReference type="RefSeq" id="XP_024711956.1">
    <property type="nucleotide sequence ID" value="XM_024859807.1"/>
</dbReference>
<proteinExistence type="predicted"/>
<gene>
    <name evidence="2" type="ORF">C7M61_004487</name>
</gene>
<dbReference type="EMBL" id="PYFQ01000015">
    <property type="protein sequence ID" value="PSK35451.1"/>
    <property type="molecule type" value="Genomic_DNA"/>
</dbReference>
<name>A0A2P7YHL7_9ASCO</name>